<evidence type="ECO:0000259" key="11">
    <source>
        <dbReference type="PROSITE" id="PS51722"/>
    </source>
</evidence>
<evidence type="ECO:0000256" key="4">
    <source>
        <dbReference type="ARBA" id="ARBA00022741"/>
    </source>
</evidence>
<dbReference type="InterPro" id="IPR009001">
    <property type="entry name" value="Transl_elong_EF1A/Init_IF2_C"/>
</dbReference>
<dbReference type="OrthoDB" id="342024at2759"/>
<dbReference type="Gene3D" id="2.40.30.10">
    <property type="entry name" value="Translation factors"/>
    <property type="match status" value="2"/>
</dbReference>
<dbReference type="Proteomes" id="UP000027195">
    <property type="component" value="Unassembled WGS sequence"/>
</dbReference>
<dbReference type="SUPFAM" id="SSF50465">
    <property type="entry name" value="EF-Tu/eEF-1alpha/eIF2-gamma C-terminal domain"/>
    <property type="match status" value="1"/>
</dbReference>
<dbReference type="PANTHER" id="PTHR23115">
    <property type="entry name" value="TRANSLATION FACTOR"/>
    <property type="match status" value="1"/>
</dbReference>
<keyword evidence="5" id="KW-0378">Hydrolase</keyword>
<protein>
    <recommendedName>
        <fullName evidence="10">Elongation factor 1 alpha-like protein</fullName>
    </recommendedName>
</protein>
<evidence type="ECO:0000313" key="12">
    <source>
        <dbReference type="EMBL" id="KDQ14776.1"/>
    </source>
</evidence>
<dbReference type="GO" id="GO:0002184">
    <property type="term" value="P:cytoplasmic translational termination"/>
    <property type="evidence" value="ECO:0007669"/>
    <property type="project" value="UniProtKB-ARBA"/>
</dbReference>
<keyword evidence="3" id="KW-0963">Cytoplasm</keyword>
<reference evidence="13" key="1">
    <citation type="journal article" date="2014" name="Proc. Natl. Acad. Sci. U.S.A.">
        <title>Extensive sampling of basidiomycete genomes demonstrates inadequacy of the white-rot/brown-rot paradigm for wood decay fungi.</title>
        <authorList>
            <person name="Riley R."/>
            <person name="Salamov A.A."/>
            <person name="Brown D.W."/>
            <person name="Nagy L.G."/>
            <person name="Floudas D."/>
            <person name="Held B.W."/>
            <person name="Levasseur A."/>
            <person name="Lombard V."/>
            <person name="Morin E."/>
            <person name="Otillar R."/>
            <person name="Lindquist E.A."/>
            <person name="Sun H."/>
            <person name="LaButti K.M."/>
            <person name="Schmutz J."/>
            <person name="Jabbour D."/>
            <person name="Luo H."/>
            <person name="Baker S.E."/>
            <person name="Pisabarro A.G."/>
            <person name="Walton J.D."/>
            <person name="Blanchette R.A."/>
            <person name="Henrissat B."/>
            <person name="Martin F."/>
            <person name="Cullen D."/>
            <person name="Hibbett D.S."/>
            <person name="Grigoriev I.V."/>
        </authorList>
    </citation>
    <scope>NUCLEOTIDE SEQUENCE [LARGE SCALE GENOMIC DNA]</scope>
    <source>
        <strain evidence="13">FD-172 SS1</strain>
    </source>
</reference>
<dbReference type="FunFam" id="2.40.30.10:FF:000020">
    <property type="entry name" value="Translation elongation factor EF-1"/>
    <property type="match status" value="1"/>
</dbReference>
<name>A0A067MT75_BOTB1</name>
<dbReference type="InterPro" id="IPR009000">
    <property type="entry name" value="Transl_B-barrel_sf"/>
</dbReference>
<dbReference type="CDD" id="cd16267">
    <property type="entry name" value="HBS1-like_II"/>
    <property type="match status" value="1"/>
</dbReference>
<evidence type="ECO:0000256" key="3">
    <source>
        <dbReference type="ARBA" id="ARBA00022490"/>
    </source>
</evidence>
<evidence type="ECO:0000256" key="5">
    <source>
        <dbReference type="ARBA" id="ARBA00022801"/>
    </source>
</evidence>
<dbReference type="GO" id="GO:1990533">
    <property type="term" value="C:Dom34-Hbs1 complex"/>
    <property type="evidence" value="ECO:0007669"/>
    <property type="project" value="UniProtKB-ARBA"/>
</dbReference>
<keyword evidence="7" id="KW-0342">GTP-binding</keyword>
<evidence type="ECO:0000256" key="6">
    <source>
        <dbReference type="ARBA" id="ARBA00022917"/>
    </source>
</evidence>
<dbReference type="InterPro" id="IPR050100">
    <property type="entry name" value="TRAFAC_GTPase_members"/>
</dbReference>
<comment type="subcellular location">
    <subcellularLocation>
        <location evidence="1">Cytoplasm</location>
    </subcellularLocation>
</comment>
<accession>A0A067MT75</accession>
<comment type="similarity">
    <text evidence="2">Belongs to the TRAFAC class translation factor GTPase superfamily. Classic translation factor GTPase family. EF-Tu/EF-1A subfamily.</text>
</comment>
<evidence type="ECO:0000256" key="1">
    <source>
        <dbReference type="ARBA" id="ARBA00004496"/>
    </source>
</evidence>
<dbReference type="InParanoid" id="A0A067MT75"/>
<comment type="subunit">
    <text evidence="9">Component of the Dom34-Hbs1 complex, also named Pelota-HBS1L complex, composed of dom34 and hbs1.</text>
</comment>
<dbReference type="GO" id="GO:0005829">
    <property type="term" value="C:cytosol"/>
    <property type="evidence" value="ECO:0007669"/>
    <property type="project" value="GOC"/>
</dbReference>
<evidence type="ECO:0000256" key="2">
    <source>
        <dbReference type="ARBA" id="ARBA00007249"/>
    </source>
</evidence>
<dbReference type="InterPro" id="IPR000795">
    <property type="entry name" value="T_Tr_GTP-bd_dom"/>
</dbReference>
<dbReference type="EMBL" id="KL198036">
    <property type="protein sequence ID" value="KDQ14776.1"/>
    <property type="molecule type" value="Genomic_DNA"/>
</dbReference>
<comment type="catalytic activity">
    <reaction evidence="8">
        <text>GTP + H2O = GDP + phosphate + H(+)</text>
        <dbReference type="Rhea" id="RHEA:19669"/>
        <dbReference type="ChEBI" id="CHEBI:15377"/>
        <dbReference type="ChEBI" id="CHEBI:15378"/>
        <dbReference type="ChEBI" id="CHEBI:37565"/>
        <dbReference type="ChEBI" id="CHEBI:43474"/>
        <dbReference type="ChEBI" id="CHEBI:58189"/>
    </reaction>
    <physiologicalReaction direction="left-to-right" evidence="8">
        <dbReference type="Rhea" id="RHEA:19670"/>
    </physiologicalReaction>
</comment>
<dbReference type="InterPro" id="IPR054696">
    <property type="entry name" value="GTP-eEF1A_C"/>
</dbReference>
<dbReference type="HOGENOM" id="CLU_007265_3_5_1"/>
<dbReference type="FunCoup" id="A0A067MT75">
    <property type="interactions" value="50"/>
</dbReference>
<evidence type="ECO:0000256" key="7">
    <source>
        <dbReference type="ARBA" id="ARBA00023134"/>
    </source>
</evidence>
<dbReference type="GO" id="GO:0003924">
    <property type="term" value="F:GTPase activity"/>
    <property type="evidence" value="ECO:0007669"/>
    <property type="project" value="InterPro"/>
</dbReference>
<gene>
    <name evidence="12" type="ORF">BOTBODRAFT_109754</name>
</gene>
<proteinExistence type="inferred from homology"/>
<dbReference type="GO" id="GO:0005525">
    <property type="term" value="F:GTP binding"/>
    <property type="evidence" value="ECO:0007669"/>
    <property type="project" value="UniProtKB-KW"/>
</dbReference>
<feature type="domain" description="Tr-type G" evidence="11">
    <location>
        <begin position="54"/>
        <end position="283"/>
    </location>
</feature>
<dbReference type="Pfam" id="PF22594">
    <property type="entry name" value="GTP-eEF1A_C"/>
    <property type="match status" value="1"/>
</dbReference>
<evidence type="ECO:0000256" key="8">
    <source>
        <dbReference type="ARBA" id="ARBA00049117"/>
    </source>
</evidence>
<dbReference type="PROSITE" id="PS51722">
    <property type="entry name" value="G_TR_2"/>
    <property type="match status" value="1"/>
</dbReference>
<organism evidence="12 13">
    <name type="scientific">Botryobasidium botryosum (strain FD-172 SS1)</name>
    <dbReference type="NCBI Taxonomy" id="930990"/>
    <lineage>
        <taxon>Eukaryota</taxon>
        <taxon>Fungi</taxon>
        <taxon>Dikarya</taxon>
        <taxon>Basidiomycota</taxon>
        <taxon>Agaricomycotina</taxon>
        <taxon>Agaricomycetes</taxon>
        <taxon>Cantharellales</taxon>
        <taxon>Botryobasidiaceae</taxon>
        <taxon>Botryobasidium</taxon>
    </lineage>
</organism>
<dbReference type="InterPro" id="IPR027417">
    <property type="entry name" value="P-loop_NTPase"/>
</dbReference>
<dbReference type="STRING" id="930990.A0A067MT75"/>
<dbReference type="FunFam" id="3.40.50.300:FF:000204">
    <property type="entry name" value="Translation elongation factor Tu"/>
    <property type="match status" value="1"/>
</dbReference>
<dbReference type="SUPFAM" id="SSF52540">
    <property type="entry name" value="P-loop containing nucleoside triphosphate hydrolases"/>
    <property type="match status" value="1"/>
</dbReference>
<dbReference type="AlphaFoldDB" id="A0A067MT75"/>
<evidence type="ECO:0000313" key="13">
    <source>
        <dbReference type="Proteomes" id="UP000027195"/>
    </source>
</evidence>
<keyword evidence="13" id="KW-1185">Reference proteome</keyword>
<evidence type="ECO:0000256" key="10">
    <source>
        <dbReference type="ARBA" id="ARBA00074866"/>
    </source>
</evidence>
<keyword evidence="6" id="KW-0648">Protein biosynthesis</keyword>
<dbReference type="PRINTS" id="PR00315">
    <property type="entry name" value="ELONGATNFCT"/>
</dbReference>
<keyword evidence="4" id="KW-0547">Nucleotide-binding</keyword>
<dbReference type="Pfam" id="PF00009">
    <property type="entry name" value="GTP_EFTU"/>
    <property type="match status" value="1"/>
</dbReference>
<dbReference type="Gene3D" id="3.40.50.300">
    <property type="entry name" value="P-loop containing nucleotide triphosphate hydrolases"/>
    <property type="match status" value="1"/>
</dbReference>
<dbReference type="CDD" id="cd04093">
    <property type="entry name" value="HBS1_C_III"/>
    <property type="match status" value="1"/>
</dbReference>
<dbReference type="SUPFAM" id="SSF50447">
    <property type="entry name" value="Translation proteins"/>
    <property type="match status" value="1"/>
</dbReference>
<dbReference type="CDD" id="cd01883">
    <property type="entry name" value="EF1_alpha"/>
    <property type="match status" value="1"/>
</dbReference>
<evidence type="ECO:0000256" key="9">
    <source>
        <dbReference type="ARBA" id="ARBA00063537"/>
    </source>
</evidence>
<sequence length="506" mass="53872">MRDAGEANEEPAPKVALAREKVLEEARRAIAEGEKKDVSIVVIGQYSLACVLALPKLTVSCIGHVDAGKSTLMGRLLYELGEVGEKGRIANERASGKIGKASFSWAWQMDGLTEERERGITMDISQTRLPLPRTTLTVLDAPGHRDFIPNMISGAAQADAALLVIDAGVGEFEAGFEGGGQSREHVLLVRSLGVTQVVVAVNKLDMVEWSKARFDEICGALQPFLVQSGFQPSKTIFIPCGAFSGVNLQERNCKALEAWYNGPTLVDALDNLTPPTRSLDTPLRFPISNVFKGGHLSLGGIGVSGRVCSGIVQAREVVRILPGQLSATIHSIELDSKSVPWAAAGSNVTLYLSGIDPNFLSIGSVICSPNDLVPVASAFIAQIIVFDIKMPITTGASVELFHHSRDNPATISKLLATVDRASGAVIKSNPRVLTKGCSARVEITLRSGTMSAPSTKPLFLPLETFSTNKEMGRVLLRRGGETIAAGETTNIFFFSPGASNAPISRG</sequence>